<proteinExistence type="predicted"/>
<evidence type="ECO:0000256" key="1">
    <source>
        <dbReference type="SAM" id="MobiDB-lite"/>
    </source>
</evidence>
<dbReference type="EMBL" id="LRGB01006062">
    <property type="protein sequence ID" value="KZS01825.1"/>
    <property type="molecule type" value="Genomic_DNA"/>
</dbReference>
<organism evidence="2 3">
    <name type="scientific">Daphnia magna</name>
    <dbReference type="NCBI Taxonomy" id="35525"/>
    <lineage>
        <taxon>Eukaryota</taxon>
        <taxon>Metazoa</taxon>
        <taxon>Ecdysozoa</taxon>
        <taxon>Arthropoda</taxon>
        <taxon>Crustacea</taxon>
        <taxon>Branchiopoda</taxon>
        <taxon>Diplostraca</taxon>
        <taxon>Cladocera</taxon>
        <taxon>Anomopoda</taxon>
        <taxon>Daphniidae</taxon>
        <taxon>Daphnia</taxon>
    </lineage>
</organism>
<comment type="caution">
    <text evidence="2">The sequence shown here is derived from an EMBL/GenBank/DDBJ whole genome shotgun (WGS) entry which is preliminary data.</text>
</comment>
<dbReference type="Proteomes" id="UP000076858">
    <property type="component" value="Unassembled WGS sequence"/>
</dbReference>
<sequence>TAGNRAPSISASEQNRQEVERKLAQQRADAAVLQADEARHQANEASHRADQARREATAAQQALQELDVDEDRASAVTHVSQRLSQLGQDWRQNQRRLNSSTSPAAPDEWIDRYAAGQLKPNVTASSRSSVKRELEIYSGKSLDWFEWIDLYRALVHDSGKSAGEKLAILKRHLKGDCLNLVQGLGGGESAYIEALVRL</sequence>
<dbReference type="AlphaFoldDB" id="A0A164J0I1"/>
<feature type="compositionally biased region" description="Basic and acidic residues" evidence="1">
    <location>
        <begin position="36"/>
        <end position="56"/>
    </location>
</feature>
<protein>
    <submittedName>
        <fullName evidence="2">Uncharacterized protein</fullName>
    </submittedName>
</protein>
<feature type="non-terminal residue" evidence="2">
    <location>
        <position position="198"/>
    </location>
</feature>
<accession>A0A164J0I1</accession>
<dbReference type="PANTHER" id="PTHR46903">
    <property type="entry name" value="C2H2-TYPE DOMAIN-CONTAINING PROTEIN"/>
    <property type="match status" value="1"/>
</dbReference>
<feature type="region of interest" description="Disordered" evidence="1">
    <location>
        <begin position="1"/>
        <end position="57"/>
    </location>
</feature>
<gene>
    <name evidence="2" type="ORF">APZ42_001400</name>
</gene>
<evidence type="ECO:0000313" key="2">
    <source>
        <dbReference type="EMBL" id="KZS01825.1"/>
    </source>
</evidence>
<evidence type="ECO:0000313" key="3">
    <source>
        <dbReference type="Proteomes" id="UP000076858"/>
    </source>
</evidence>
<dbReference type="OrthoDB" id="6380082at2759"/>
<dbReference type="PANTHER" id="PTHR46903:SF1">
    <property type="entry name" value="CCHC-TYPE DOMAIN-CONTAINING PROTEIN"/>
    <property type="match status" value="1"/>
</dbReference>
<feature type="non-terminal residue" evidence="2">
    <location>
        <position position="1"/>
    </location>
</feature>
<name>A0A164J0I1_9CRUS</name>
<keyword evidence="3" id="KW-1185">Reference proteome</keyword>
<reference evidence="2 3" key="1">
    <citation type="submission" date="2016-03" db="EMBL/GenBank/DDBJ databases">
        <title>EvidentialGene: Evidence-directed Construction of Genes on Genomes.</title>
        <authorList>
            <person name="Gilbert D.G."/>
            <person name="Choi J.-H."/>
            <person name="Mockaitis K."/>
            <person name="Colbourne J."/>
            <person name="Pfrender M."/>
        </authorList>
    </citation>
    <scope>NUCLEOTIDE SEQUENCE [LARGE SCALE GENOMIC DNA]</scope>
    <source>
        <strain evidence="2 3">Xinb3</strain>
        <tissue evidence="2">Complete organism</tissue>
    </source>
</reference>
<feature type="compositionally biased region" description="Polar residues" evidence="1">
    <location>
        <begin position="1"/>
        <end position="14"/>
    </location>
</feature>